<dbReference type="OrthoDB" id="495726at2"/>
<dbReference type="EMBL" id="CP000393">
    <property type="protein sequence ID" value="ABG50239.1"/>
    <property type="molecule type" value="Genomic_DNA"/>
</dbReference>
<sequence length="271" mass="31287">MGNICIIGPTGAGKTTYLAGLAYWPEKTNPNFQITAITNDAKNLATKAENIILNGASLEPTIIDGIKIQSFYDLPLYSFHIEIKHWWQRKPEEINLVVRDYPGEIFNELQSGMSNTLHQEFFDECMIKDNLGCLILLHKWEPGNDIFYSNVIEKFINLIDEKDRTQDLRLAIAMSKCERGEIWPGRLDPELDIFKVHLPRTTNILKKRIPQQNLQFYAISTFGVLHRNDPRPNRTDELGSSHSILREPLKWKPYGIIPPLYWLSKGQYMKS</sequence>
<proteinExistence type="predicted"/>
<dbReference type="KEGG" id="ter:Tery_0825"/>
<dbReference type="AlphaFoldDB" id="Q117T5"/>
<accession>Q117T5</accession>
<organism evidence="1">
    <name type="scientific">Trichodesmium erythraeum (strain IMS101)</name>
    <dbReference type="NCBI Taxonomy" id="203124"/>
    <lineage>
        <taxon>Bacteria</taxon>
        <taxon>Bacillati</taxon>
        <taxon>Cyanobacteriota</taxon>
        <taxon>Cyanophyceae</taxon>
        <taxon>Oscillatoriophycideae</taxon>
        <taxon>Oscillatoriales</taxon>
        <taxon>Microcoleaceae</taxon>
        <taxon>Trichodesmium</taxon>
    </lineage>
</organism>
<dbReference type="HOGENOM" id="CLU_079296_0_0_3"/>
<dbReference type="InterPro" id="IPR027417">
    <property type="entry name" value="P-loop_NTPase"/>
</dbReference>
<evidence type="ECO:0000313" key="1">
    <source>
        <dbReference type="EMBL" id="ABG50239.1"/>
    </source>
</evidence>
<gene>
    <name evidence="1" type="ordered locus">Tery_0825</name>
</gene>
<dbReference type="STRING" id="203124.Tery_0825"/>
<dbReference type="eggNOG" id="COG1100">
    <property type="taxonomic scope" value="Bacteria"/>
</dbReference>
<dbReference type="RefSeq" id="WP_011610631.1">
    <property type="nucleotide sequence ID" value="NC_008312.1"/>
</dbReference>
<reference evidence="1" key="1">
    <citation type="submission" date="2006-06" db="EMBL/GenBank/DDBJ databases">
        <title>Complete sequence of Trichodesmium erythraeum IMS101.</title>
        <authorList>
            <consortium name="US DOE Joint Genome Institute"/>
            <person name="Copeland A."/>
            <person name="Lucas S."/>
            <person name="Lapidus A."/>
            <person name="Barry K."/>
            <person name="Detter J.C."/>
            <person name="Glavina del Rio T."/>
            <person name="Hammon N."/>
            <person name="Israni S."/>
            <person name="Dalin E."/>
            <person name="Tice H."/>
            <person name="Pitluck S."/>
            <person name="Kiss H."/>
            <person name="Munk A.C."/>
            <person name="Brettin T."/>
            <person name="Bruce D."/>
            <person name="Han C."/>
            <person name="Tapia R."/>
            <person name="Gilna P."/>
            <person name="Schmutz J."/>
            <person name="Larimer F."/>
            <person name="Land M."/>
            <person name="Hauser L."/>
            <person name="Kyrpides N."/>
            <person name="Kim E."/>
            <person name="Richardson P."/>
        </authorList>
    </citation>
    <scope>NUCLEOTIDE SEQUENCE [LARGE SCALE GENOMIC DNA]</scope>
    <source>
        <strain evidence="1">IMS101</strain>
    </source>
</reference>
<protein>
    <submittedName>
        <fullName evidence="1">Uncharacterized protein</fullName>
    </submittedName>
</protein>
<dbReference type="SUPFAM" id="SSF52540">
    <property type="entry name" value="P-loop containing nucleoside triphosphate hydrolases"/>
    <property type="match status" value="1"/>
</dbReference>
<name>Q117T5_TRIEI</name>